<keyword evidence="2" id="KW-1185">Reference proteome</keyword>
<dbReference type="EMBL" id="CP035807">
    <property type="protein sequence ID" value="QEN03218.1"/>
    <property type="molecule type" value="Genomic_DNA"/>
</dbReference>
<dbReference type="KEGG" id="sper:EW093_00365"/>
<name>A0A5C1Q780_9SPIO</name>
<accession>A0A5C1Q780</accession>
<dbReference type="Proteomes" id="UP000323824">
    <property type="component" value="Chromosome"/>
</dbReference>
<gene>
    <name evidence="1" type="ORF">EW093_00365</name>
</gene>
<protein>
    <submittedName>
        <fullName evidence="1">Uncharacterized protein</fullName>
    </submittedName>
</protein>
<reference evidence="1 2" key="1">
    <citation type="submission" date="2019-02" db="EMBL/GenBank/DDBJ databases">
        <authorList>
            <person name="Fomenkov A."/>
            <person name="Dubinina G."/>
            <person name="Grabovich M."/>
            <person name="Vincze T."/>
            <person name="Roberts R.J."/>
        </authorList>
    </citation>
    <scope>NUCLEOTIDE SEQUENCE [LARGE SCALE GENOMIC DNA]</scope>
    <source>
        <strain evidence="1 2">P</strain>
    </source>
</reference>
<evidence type="ECO:0000313" key="1">
    <source>
        <dbReference type="EMBL" id="QEN03218.1"/>
    </source>
</evidence>
<proteinExistence type="predicted"/>
<organism evidence="1 2">
    <name type="scientific">Thiospirochaeta perfilievii</name>
    <dbReference type="NCBI Taxonomy" id="252967"/>
    <lineage>
        <taxon>Bacteria</taxon>
        <taxon>Pseudomonadati</taxon>
        <taxon>Spirochaetota</taxon>
        <taxon>Spirochaetia</taxon>
        <taxon>Spirochaetales</taxon>
        <taxon>Spirochaetaceae</taxon>
        <taxon>Thiospirochaeta</taxon>
    </lineage>
</organism>
<sequence>MKNRVFYTFIILIVLGCNVETRNELVDSYITISDVSRVFISGLDTPTVSYTLTKDGEEYLNAVDIPLVESGGTYAINLSLLTGAEYKFLDFTISSNNQLTYILDEGDINNSTGFSISTDGVFSSTPCVYLNRVTDIVFEGLEYETFSVEISTDETSVLDPVDLTFQVSSNIPDATFKIYKYTIYWVSGPTLAQNDIFDMDTGNLFNPLEVGDDEAWGSGKFKIETTNSSGEMVFVVGFTEEWSKKHIHLILD</sequence>
<dbReference type="AlphaFoldDB" id="A0A5C1Q780"/>
<dbReference type="RefSeq" id="WP_149566478.1">
    <property type="nucleotide sequence ID" value="NZ_CP035807.1"/>
</dbReference>
<dbReference type="PROSITE" id="PS51257">
    <property type="entry name" value="PROKAR_LIPOPROTEIN"/>
    <property type="match status" value="1"/>
</dbReference>
<evidence type="ECO:0000313" key="2">
    <source>
        <dbReference type="Proteomes" id="UP000323824"/>
    </source>
</evidence>
<reference evidence="1 2" key="2">
    <citation type="submission" date="2019-09" db="EMBL/GenBank/DDBJ databases">
        <title>Complete Genome Sequence and Methylome Analysis of free living Spirochaetas.</title>
        <authorList>
            <person name="Leshcheva N."/>
            <person name="Mikheeva N."/>
        </authorList>
    </citation>
    <scope>NUCLEOTIDE SEQUENCE [LARGE SCALE GENOMIC DNA]</scope>
    <source>
        <strain evidence="1 2">P</strain>
    </source>
</reference>